<keyword evidence="2" id="KW-1185">Reference proteome</keyword>
<dbReference type="Proteomes" id="UP001291623">
    <property type="component" value="Unassembled WGS sequence"/>
</dbReference>
<evidence type="ECO:0000313" key="2">
    <source>
        <dbReference type="Proteomes" id="UP001291623"/>
    </source>
</evidence>
<organism evidence="1 2">
    <name type="scientific">Anisodus tanguticus</name>
    <dbReference type="NCBI Taxonomy" id="243964"/>
    <lineage>
        <taxon>Eukaryota</taxon>
        <taxon>Viridiplantae</taxon>
        <taxon>Streptophyta</taxon>
        <taxon>Embryophyta</taxon>
        <taxon>Tracheophyta</taxon>
        <taxon>Spermatophyta</taxon>
        <taxon>Magnoliopsida</taxon>
        <taxon>eudicotyledons</taxon>
        <taxon>Gunneridae</taxon>
        <taxon>Pentapetalae</taxon>
        <taxon>asterids</taxon>
        <taxon>lamiids</taxon>
        <taxon>Solanales</taxon>
        <taxon>Solanaceae</taxon>
        <taxon>Solanoideae</taxon>
        <taxon>Hyoscyameae</taxon>
        <taxon>Anisodus</taxon>
    </lineage>
</organism>
<dbReference type="EMBL" id="JAVYJV010000002">
    <property type="protein sequence ID" value="KAK4376940.1"/>
    <property type="molecule type" value="Genomic_DNA"/>
</dbReference>
<sequence length="123" mass="14503">MVNVSNNQIMFKLKFYFLDFDINQFGYYGTPSPQNHAFLFIKQGGNLKRKDYKMRFGADSNYGPHRNCNLSLDEQRTQVILPQRFCKYDIAQVTGLYAMDFLAGDSMVHGQVRSHLWWRYEKA</sequence>
<proteinExistence type="predicted"/>
<dbReference type="AlphaFoldDB" id="A0AAE1SW99"/>
<name>A0AAE1SW99_9SOLA</name>
<gene>
    <name evidence="1" type="ORF">RND71_003236</name>
</gene>
<comment type="caution">
    <text evidence="1">The sequence shown here is derived from an EMBL/GenBank/DDBJ whole genome shotgun (WGS) entry which is preliminary data.</text>
</comment>
<reference evidence="1" key="1">
    <citation type="submission" date="2023-12" db="EMBL/GenBank/DDBJ databases">
        <title>Genome assembly of Anisodus tanguticus.</title>
        <authorList>
            <person name="Wang Y.-J."/>
        </authorList>
    </citation>
    <scope>NUCLEOTIDE SEQUENCE</scope>
    <source>
        <strain evidence="1">KB-2021</strain>
        <tissue evidence="1">Leaf</tissue>
    </source>
</reference>
<protein>
    <submittedName>
        <fullName evidence="1">Uncharacterized protein</fullName>
    </submittedName>
</protein>
<accession>A0AAE1SW99</accession>
<evidence type="ECO:0000313" key="1">
    <source>
        <dbReference type="EMBL" id="KAK4376940.1"/>
    </source>
</evidence>